<evidence type="ECO:0000256" key="4">
    <source>
        <dbReference type="ARBA" id="ARBA00022989"/>
    </source>
</evidence>
<comment type="caution">
    <text evidence="8">The sequence shown here is derived from an EMBL/GenBank/DDBJ whole genome shotgun (WGS) entry which is preliminary data.</text>
</comment>
<dbReference type="Pfam" id="PF00884">
    <property type="entry name" value="Sulfatase"/>
    <property type="match status" value="1"/>
</dbReference>
<dbReference type="AlphaFoldDB" id="A0A427UYL3"/>
<sequence>MQQYYFLKKKYPFPDKKEMLQILACVLLPNIIFLIVALYASISRPIINIDYLIALFFLLIPWWGSRILGITLLVIAMLFDGLMLVIQVFPFMDLAAIRYLLPFVSIAPTNYLVAIAGFILCTCSILGLSLYFTRLQKVPYPQFIVIFLLILCYPIMTLGFTYAKFNAILGRDNYYIAHSQSWLYREMTKSHFWEATSIIPKLAPLSPAQQRATTQLQQPSSAKILYIVAESWGELRNVEAQKAVLSSIDVQQEKFEFISHGTFKTSGATVAGELRELCGLELQNEGFALKKLNKKQFEGCLPYQLAQKGYATFALHGTSGLLYDRTDWYKKAGFQQTWFGENFMGLQRCTAFKGVCDSELMHVVGQTFKTNFKHKVFFYWMTLTSHQPYSEKDIHNHRFDCKKYNMKATGDACHNAQLQTQFFDDLAKLIQKPEMQGVEVMVVGDHQPPMWGNEIEHIRPLTVAYLHFKVKATGAK</sequence>
<evidence type="ECO:0000313" key="9">
    <source>
        <dbReference type="Proteomes" id="UP000277537"/>
    </source>
</evidence>
<evidence type="ECO:0000256" key="5">
    <source>
        <dbReference type="ARBA" id="ARBA00023136"/>
    </source>
</evidence>
<dbReference type="InterPro" id="IPR050448">
    <property type="entry name" value="OpgB/LTA_synthase_biosynth"/>
</dbReference>
<dbReference type="RefSeq" id="WP_125273581.1">
    <property type="nucleotide sequence ID" value="NZ_RHXE01000006.1"/>
</dbReference>
<evidence type="ECO:0000256" key="6">
    <source>
        <dbReference type="SAM" id="Phobius"/>
    </source>
</evidence>
<evidence type="ECO:0000256" key="2">
    <source>
        <dbReference type="ARBA" id="ARBA00022475"/>
    </source>
</evidence>
<keyword evidence="5 6" id="KW-0472">Membrane</keyword>
<feature type="transmembrane region" description="Helical" evidence="6">
    <location>
        <begin position="70"/>
        <end position="91"/>
    </location>
</feature>
<proteinExistence type="predicted"/>
<dbReference type="Gene3D" id="3.40.720.10">
    <property type="entry name" value="Alkaline Phosphatase, subunit A"/>
    <property type="match status" value="1"/>
</dbReference>
<organism evidence="8 9">
    <name type="scientific">Acinetobacter johnsonii</name>
    <dbReference type="NCBI Taxonomy" id="40214"/>
    <lineage>
        <taxon>Bacteria</taxon>
        <taxon>Pseudomonadati</taxon>
        <taxon>Pseudomonadota</taxon>
        <taxon>Gammaproteobacteria</taxon>
        <taxon>Moraxellales</taxon>
        <taxon>Moraxellaceae</taxon>
        <taxon>Acinetobacter</taxon>
    </lineage>
</organism>
<dbReference type="SUPFAM" id="SSF53649">
    <property type="entry name" value="Alkaline phosphatase-like"/>
    <property type="match status" value="1"/>
</dbReference>
<dbReference type="PANTHER" id="PTHR47371">
    <property type="entry name" value="LIPOTEICHOIC ACID SYNTHASE"/>
    <property type="match status" value="1"/>
</dbReference>
<reference evidence="8 9" key="1">
    <citation type="submission" date="2018-10" db="EMBL/GenBank/DDBJ databases">
        <title>Transmission dynamics of multidrug resistant bacteria on intensive care unit surfaces.</title>
        <authorList>
            <person name="D'Souza A.W."/>
            <person name="Potter R.F."/>
            <person name="Wallace M."/>
            <person name="Shupe A."/>
            <person name="Patel S."/>
            <person name="Sun S."/>
            <person name="Gul D."/>
            <person name="Kwon J.H."/>
            <person name="Andleeb S."/>
            <person name="Burnham C.-A.D."/>
            <person name="Dantas G."/>
        </authorList>
    </citation>
    <scope>NUCLEOTIDE SEQUENCE [LARGE SCALE GENOMIC DNA]</scope>
    <source>
        <strain evidence="8 9">AJ_385</strain>
    </source>
</reference>
<evidence type="ECO:0000313" key="8">
    <source>
        <dbReference type="EMBL" id="RSE25514.1"/>
    </source>
</evidence>
<dbReference type="GO" id="GO:0005886">
    <property type="term" value="C:plasma membrane"/>
    <property type="evidence" value="ECO:0007669"/>
    <property type="project" value="UniProtKB-SubCell"/>
</dbReference>
<feature type="transmembrane region" description="Helical" evidence="6">
    <location>
        <begin position="143"/>
        <end position="163"/>
    </location>
</feature>
<gene>
    <name evidence="8" type="ORF">EGT73_04545</name>
</gene>
<keyword evidence="4 6" id="KW-1133">Transmembrane helix</keyword>
<protein>
    <submittedName>
        <fullName evidence="8">LTA synthase family protein</fullName>
    </submittedName>
</protein>
<keyword evidence="2" id="KW-1003">Cell membrane</keyword>
<dbReference type="Proteomes" id="UP000277537">
    <property type="component" value="Unassembled WGS sequence"/>
</dbReference>
<dbReference type="InterPro" id="IPR017850">
    <property type="entry name" value="Alkaline_phosphatase_core_sf"/>
</dbReference>
<dbReference type="EMBL" id="RHXE01000006">
    <property type="protein sequence ID" value="RSE25514.1"/>
    <property type="molecule type" value="Genomic_DNA"/>
</dbReference>
<feature type="domain" description="Sulfatase N-terminal" evidence="7">
    <location>
        <begin position="262"/>
        <end position="398"/>
    </location>
</feature>
<accession>A0A427UYL3</accession>
<feature type="transmembrane region" description="Helical" evidence="6">
    <location>
        <begin position="46"/>
        <end position="63"/>
    </location>
</feature>
<dbReference type="PANTHER" id="PTHR47371:SF3">
    <property type="entry name" value="PHOSPHOGLYCEROL TRANSFERASE I"/>
    <property type="match status" value="1"/>
</dbReference>
<dbReference type="InterPro" id="IPR000917">
    <property type="entry name" value="Sulfatase_N"/>
</dbReference>
<name>A0A427UYL3_ACIJO</name>
<evidence type="ECO:0000256" key="1">
    <source>
        <dbReference type="ARBA" id="ARBA00004651"/>
    </source>
</evidence>
<comment type="subcellular location">
    <subcellularLocation>
        <location evidence="1">Cell membrane</location>
        <topology evidence="1">Multi-pass membrane protein</topology>
    </subcellularLocation>
</comment>
<evidence type="ECO:0000256" key="3">
    <source>
        <dbReference type="ARBA" id="ARBA00022692"/>
    </source>
</evidence>
<feature type="transmembrane region" description="Helical" evidence="6">
    <location>
        <begin position="20"/>
        <end position="40"/>
    </location>
</feature>
<feature type="transmembrane region" description="Helical" evidence="6">
    <location>
        <begin position="111"/>
        <end position="131"/>
    </location>
</feature>
<keyword evidence="3 6" id="KW-0812">Transmembrane</keyword>
<evidence type="ECO:0000259" key="7">
    <source>
        <dbReference type="Pfam" id="PF00884"/>
    </source>
</evidence>